<organism evidence="1 2">
    <name type="scientific">Smallanthus sonchifolius</name>
    <dbReference type="NCBI Taxonomy" id="185202"/>
    <lineage>
        <taxon>Eukaryota</taxon>
        <taxon>Viridiplantae</taxon>
        <taxon>Streptophyta</taxon>
        <taxon>Embryophyta</taxon>
        <taxon>Tracheophyta</taxon>
        <taxon>Spermatophyta</taxon>
        <taxon>Magnoliopsida</taxon>
        <taxon>eudicotyledons</taxon>
        <taxon>Gunneridae</taxon>
        <taxon>Pentapetalae</taxon>
        <taxon>asterids</taxon>
        <taxon>campanulids</taxon>
        <taxon>Asterales</taxon>
        <taxon>Asteraceae</taxon>
        <taxon>Asteroideae</taxon>
        <taxon>Heliantheae alliance</taxon>
        <taxon>Millerieae</taxon>
        <taxon>Smallanthus</taxon>
    </lineage>
</organism>
<comment type="caution">
    <text evidence="1">The sequence shown here is derived from an EMBL/GenBank/DDBJ whole genome shotgun (WGS) entry which is preliminary data.</text>
</comment>
<dbReference type="Proteomes" id="UP001056120">
    <property type="component" value="Linkage Group LG23"/>
</dbReference>
<proteinExistence type="predicted"/>
<sequence length="73" mass="8414">MIILIELRHGYGVDSSKHSLTALVIQTEGDFDWSAEIEEVKDEIKEEVVKEESKNKEVKVEELKKEKKVIEDA</sequence>
<name>A0ACB9B522_9ASTR</name>
<gene>
    <name evidence="1" type="ORF">L1987_69107</name>
</gene>
<evidence type="ECO:0000313" key="1">
    <source>
        <dbReference type="EMBL" id="KAI3717469.1"/>
    </source>
</evidence>
<protein>
    <submittedName>
        <fullName evidence="1">Uncharacterized protein</fullName>
    </submittedName>
</protein>
<dbReference type="EMBL" id="CM042040">
    <property type="protein sequence ID" value="KAI3717469.1"/>
    <property type="molecule type" value="Genomic_DNA"/>
</dbReference>
<accession>A0ACB9B522</accession>
<reference evidence="2" key="1">
    <citation type="journal article" date="2022" name="Mol. Ecol. Resour.">
        <title>The genomes of chicory, endive, great burdock and yacon provide insights into Asteraceae palaeo-polyploidization history and plant inulin production.</title>
        <authorList>
            <person name="Fan W."/>
            <person name="Wang S."/>
            <person name="Wang H."/>
            <person name="Wang A."/>
            <person name="Jiang F."/>
            <person name="Liu H."/>
            <person name="Zhao H."/>
            <person name="Xu D."/>
            <person name="Zhang Y."/>
        </authorList>
    </citation>
    <scope>NUCLEOTIDE SEQUENCE [LARGE SCALE GENOMIC DNA]</scope>
    <source>
        <strain evidence="2">cv. Yunnan</strain>
    </source>
</reference>
<reference evidence="1 2" key="2">
    <citation type="journal article" date="2022" name="Mol. Ecol. Resour.">
        <title>The genomes of chicory, endive, great burdock and yacon provide insights into Asteraceae paleo-polyploidization history and plant inulin production.</title>
        <authorList>
            <person name="Fan W."/>
            <person name="Wang S."/>
            <person name="Wang H."/>
            <person name="Wang A."/>
            <person name="Jiang F."/>
            <person name="Liu H."/>
            <person name="Zhao H."/>
            <person name="Xu D."/>
            <person name="Zhang Y."/>
        </authorList>
    </citation>
    <scope>NUCLEOTIDE SEQUENCE [LARGE SCALE GENOMIC DNA]</scope>
    <source>
        <strain evidence="2">cv. Yunnan</strain>
        <tissue evidence="1">Leaves</tissue>
    </source>
</reference>
<keyword evidence="2" id="KW-1185">Reference proteome</keyword>
<evidence type="ECO:0000313" key="2">
    <source>
        <dbReference type="Proteomes" id="UP001056120"/>
    </source>
</evidence>